<reference evidence="1" key="1">
    <citation type="submission" date="2018-06" db="EMBL/GenBank/DDBJ databases">
        <authorList>
            <person name="Zhirakovskaya E."/>
        </authorList>
    </citation>
    <scope>NUCLEOTIDE SEQUENCE</scope>
</reference>
<dbReference type="InterPro" id="IPR050484">
    <property type="entry name" value="Transf_Hexapept/Carb_Anhydrase"/>
</dbReference>
<name>A0A3B0W8X6_9ZZZZ</name>
<dbReference type="PANTHER" id="PTHR13061">
    <property type="entry name" value="DYNACTIN SUBUNIT P25"/>
    <property type="match status" value="1"/>
</dbReference>
<dbReference type="EC" id="4.2.1.1" evidence="1"/>
<keyword evidence="1" id="KW-0456">Lyase</keyword>
<proteinExistence type="predicted"/>
<dbReference type="InterPro" id="IPR011004">
    <property type="entry name" value="Trimer_LpxA-like_sf"/>
</dbReference>
<dbReference type="CDD" id="cd04645">
    <property type="entry name" value="LbH_gamma_CA_like"/>
    <property type="match status" value="1"/>
</dbReference>
<dbReference type="EMBL" id="UOEU01000822">
    <property type="protein sequence ID" value="VAW41006.1"/>
    <property type="molecule type" value="Genomic_DNA"/>
</dbReference>
<dbReference type="InterPro" id="IPR047324">
    <property type="entry name" value="LbH_gamma_CA-like"/>
</dbReference>
<dbReference type="PANTHER" id="PTHR13061:SF29">
    <property type="entry name" value="GAMMA CARBONIC ANHYDRASE-LIKE 1, MITOCHONDRIAL-RELATED"/>
    <property type="match status" value="1"/>
</dbReference>
<dbReference type="SUPFAM" id="SSF51161">
    <property type="entry name" value="Trimeric LpxA-like enzymes"/>
    <property type="match status" value="1"/>
</dbReference>
<sequence>MIIEFKGKRPEIAKSAYIAPTAVIIGDVVIEDAASVWFGAVIRGDHGRIVVGARTSVQDNVVVHVNGRHDTIIDADVTIGHGAVLEGCHIQAGVLLGMNATVFVEVGALVAAGAVVGENQAIPAGMLAAGVPARVKKALSKTAQQRLKEASEAYVAYGRSYQTDAQIIQ</sequence>
<dbReference type="GO" id="GO:0004089">
    <property type="term" value="F:carbonate dehydratase activity"/>
    <property type="evidence" value="ECO:0007669"/>
    <property type="project" value="UniProtKB-EC"/>
</dbReference>
<protein>
    <submittedName>
        <fullName evidence="1">Carbonic anhydrase, gamma class</fullName>
        <ecNumber evidence="1">4.2.1.1</ecNumber>
    </submittedName>
</protein>
<dbReference type="Gene3D" id="2.160.10.10">
    <property type="entry name" value="Hexapeptide repeat proteins"/>
    <property type="match status" value="1"/>
</dbReference>
<gene>
    <name evidence="1" type="ORF">MNBD_CHLOROFLEXI01-2644</name>
</gene>
<evidence type="ECO:0000313" key="1">
    <source>
        <dbReference type="EMBL" id="VAW41006.1"/>
    </source>
</evidence>
<organism evidence="1">
    <name type="scientific">hydrothermal vent metagenome</name>
    <dbReference type="NCBI Taxonomy" id="652676"/>
    <lineage>
        <taxon>unclassified sequences</taxon>
        <taxon>metagenomes</taxon>
        <taxon>ecological metagenomes</taxon>
    </lineage>
</organism>
<dbReference type="AlphaFoldDB" id="A0A3B0W8X6"/>
<accession>A0A3B0W8X6</accession>